<dbReference type="SMART" id="SM00342">
    <property type="entry name" value="HTH_ARAC"/>
    <property type="match status" value="1"/>
</dbReference>
<evidence type="ECO:0000256" key="1">
    <source>
        <dbReference type="ARBA" id="ARBA00023015"/>
    </source>
</evidence>
<evidence type="ECO:0000313" key="5">
    <source>
        <dbReference type="EMBL" id="MCC2119732.1"/>
    </source>
</evidence>
<dbReference type="SUPFAM" id="SSF46689">
    <property type="entry name" value="Homeodomain-like"/>
    <property type="match status" value="2"/>
</dbReference>
<accession>A0AAE3D7P8</accession>
<dbReference type="Pfam" id="PF12833">
    <property type="entry name" value="HTH_18"/>
    <property type="match status" value="1"/>
</dbReference>
<dbReference type="PANTHER" id="PTHR43280:SF34">
    <property type="entry name" value="ARAC-FAMILY TRANSCRIPTIONAL REGULATOR"/>
    <property type="match status" value="1"/>
</dbReference>
<dbReference type="Proteomes" id="UP001197795">
    <property type="component" value="Unassembled WGS sequence"/>
</dbReference>
<keyword evidence="1" id="KW-0805">Transcription regulation</keyword>
<protein>
    <submittedName>
        <fullName evidence="5">Helix-turn-helix domain-containing protein</fullName>
    </submittedName>
</protein>
<dbReference type="RefSeq" id="WP_227733252.1">
    <property type="nucleotide sequence ID" value="NZ_JAJEPV010000019.1"/>
</dbReference>
<name>A0AAE3D7P8_9FIRM</name>
<evidence type="ECO:0000256" key="2">
    <source>
        <dbReference type="ARBA" id="ARBA00023125"/>
    </source>
</evidence>
<reference evidence="5 6" key="1">
    <citation type="submission" date="2021-10" db="EMBL/GenBank/DDBJ databases">
        <title>Anaerobic single-cell dispensing facilitates the cultivation of human gut bacteria.</title>
        <authorList>
            <person name="Afrizal A."/>
        </authorList>
    </citation>
    <scope>NUCLEOTIDE SEQUENCE [LARGE SCALE GENOMIC DNA]</scope>
    <source>
        <strain evidence="5 6">CLA-AA-H273</strain>
    </source>
</reference>
<dbReference type="Gene3D" id="1.10.10.60">
    <property type="entry name" value="Homeodomain-like"/>
    <property type="match status" value="2"/>
</dbReference>
<dbReference type="Gene3D" id="2.60.120.10">
    <property type="entry name" value="Jelly Rolls"/>
    <property type="match status" value="1"/>
</dbReference>
<feature type="domain" description="HTH araC/xylS-type" evidence="4">
    <location>
        <begin position="187"/>
        <end position="284"/>
    </location>
</feature>
<dbReference type="PANTHER" id="PTHR43280">
    <property type="entry name" value="ARAC-FAMILY TRANSCRIPTIONAL REGULATOR"/>
    <property type="match status" value="1"/>
</dbReference>
<dbReference type="PROSITE" id="PS01124">
    <property type="entry name" value="HTH_ARAC_FAMILY_2"/>
    <property type="match status" value="1"/>
</dbReference>
<dbReference type="InterPro" id="IPR020449">
    <property type="entry name" value="Tscrpt_reg_AraC-type_HTH"/>
</dbReference>
<dbReference type="GO" id="GO:0043565">
    <property type="term" value="F:sequence-specific DNA binding"/>
    <property type="evidence" value="ECO:0007669"/>
    <property type="project" value="InterPro"/>
</dbReference>
<evidence type="ECO:0000313" key="6">
    <source>
        <dbReference type="Proteomes" id="UP001197795"/>
    </source>
</evidence>
<organism evidence="5 6">
    <name type="scientific">Waltera acetigignens</name>
    <dbReference type="NCBI Taxonomy" id="2981769"/>
    <lineage>
        <taxon>Bacteria</taxon>
        <taxon>Bacillati</taxon>
        <taxon>Bacillota</taxon>
        <taxon>Clostridia</taxon>
        <taxon>Lachnospirales</taxon>
        <taxon>Lachnospiraceae</taxon>
        <taxon>Waltera</taxon>
    </lineage>
</organism>
<dbReference type="GO" id="GO:0003700">
    <property type="term" value="F:DNA-binding transcription factor activity"/>
    <property type="evidence" value="ECO:0007669"/>
    <property type="project" value="InterPro"/>
</dbReference>
<dbReference type="PRINTS" id="PR00032">
    <property type="entry name" value="HTHARAC"/>
</dbReference>
<dbReference type="EMBL" id="JAJEPV010000019">
    <property type="protein sequence ID" value="MCC2119732.1"/>
    <property type="molecule type" value="Genomic_DNA"/>
</dbReference>
<gene>
    <name evidence="5" type="ORF">LKD75_09060</name>
</gene>
<keyword evidence="6" id="KW-1185">Reference proteome</keyword>
<dbReference type="InterPro" id="IPR037923">
    <property type="entry name" value="HTH-like"/>
</dbReference>
<comment type="caution">
    <text evidence="5">The sequence shown here is derived from an EMBL/GenBank/DDBJ whole genome shotgun (WGS) entry which is preliminary data.</text>
</comment>
<dbReference type="SUPFAM" id="SSF51215">
    <property type="entry name" value="Regulatory protein AraC"/>
    <property type="match status" value="1"/>
</dbReference>
<dbReference type="InterPro" id="IPR014710">
    <property type="entry name" value="RmlC-like_jellyroll"/>
</dbReference>
<evidence type="ECO:0000259" key="4">
    <source>
        <dbReference type="PROSITE" id="PS01124"/>
    </source>
</evidence>
<dbReference type="InterPro" id="IPR018060">
    <property type="entry name" value="HTH_AraC"/>
</dbReference>
<keyword evidence="2" id="KW-0238">DNA-binding</keyword>
<sequence length="291" mass="34352">MSTDFQENNYTIEELNLPISISHVISKGEDCSDLHIHSDQYEIYVFLRGDIDYFAGNIRKHLVRGDALIVSPNELHRPYLIKETAYERVIIHVNQDVIKKLSTPVSNIYRFLEQYNCCFFHLPDEILNQFLNNERMIQQYYNTKNEFGSDILLETWLSITLIHLIQFLQKNQNKVNEGITVFPDLVKNAIQYVDDHYTENISVASISRYLNISSSHLNHLFKYYTGNTLWNYVISKRMLMAHKMILEQKSITEICYAVGFKNYSHFIKTFTKTFHVSPKKYEKEILTDRIV</sequence>
<proteinExistence type="predicted"/>
<keyword evidence="3" id="KW-0804">Transcription</keyword>
<evidence type="ECO:0000256" key="3">
    <source>
        <dbReference type="ARBA" id="ARBA00023163"/>
    </source>
</evidence>
<dbReference type="AlphaFoldDB" id="A0AAE3D7P8"/>
<dbReference type="InterPro" id="IPR009057">
    <property type="entry name" value="Homeodomain-like_sf"/>
</dbReference>
<dbReference type="CDD" id="cd02208">
    <property type="entry name" value="cupin_RmlC-like"/>
    <property type="match status" value="1"/>
</dbReference>